<feature type="active site" description="Proton donor" evidence="4">
    <location>
        <position position="319"/>
    </location>
</feature>
<dbReference type="InterPro" id="IPR005945">
    <property type="entry name" value="Pro_imino_pep"/>
</dbReference>
<sequence>MKQTFLSCKSGNPVYLSLLLLMAGIIAWHTGTAQQLPAATIKTGGVQMVSITTPKGNFNVWTKRVGNNPKIKVLLLAGGPGVSHEYLECFESFFPKEGIEFIYYDQLGCGYSDKPNDTALYSLSRSVDELEQVRKALHLDKENLILWGHSWGGILAMQYALKYQSHLKALIISNMVSNMKVYNSYASDVLEKQIPASALDSIRQYETRGEFTNPAYEALMFQHYFAQVVCRIPVPEWPEPFVRAFRGINREYGDYMVGPDQFVISGQLATWHVDDQLPQLTVPTLTIGARYDYMNPGHMQWMATQVKNGSFLYCPGGSHLCFYDDQKTYMDGLLKYIHGIANGQKKVAL</sequence>
<dbReference type="RefSeq" id="WP_116848747.1">
    <property type="nucleotide sequence ID" value="NZ_QTJU01000007.1"/>
</dbReference>
<dbReference type="PRINTS" id="PR00793">
    <property type="entry name" value="PROAMNOPTASE"/>
</dbReference>
<dbReference type="OrthoDB" id="9796770at2"/>
<feature type="chain" id="PRO_5017762502" evidence="5">
    <location>
        <begin position="34"/>
        <end position="349"/>
    </location>
</feature>
<dbReference type="EMBL" id="QTJU01000007">
    <property type="protein sequence ID" value="RFM26964.1"/>
    <property type="molecule type" value="Genomic_DNA"/>
</dbReference>
<dbReference type="NCBIfam" id="TIGR01250">
    <property type="entry name" value="pro_imino_pep_2"/>
    <property type="match status" value="1"/>
</dbReference>
<comment type="caution">
    <text evidence="7">The sequence shown here is derived from an EMBL/GenBank/DDBJ whole genome shotgun (WGS) entry which is preliminary data.</text>
</comment>
<comment type="similarity">
    <text evidence="1 3">Belongs to the peptidase S33 family.</text>
</comment>
<name>A0A3E1NGL1_9BACT</name>
<dbReference type="SUPFAM" id="SSF53474">
    <property type="entry name" value="alpha/beta-Hydrolases"/>
    <property type="match status" value="1"/>
</dbReference>
<dbReference type="InterPro" id="IPR002410">
    <property type="entry name" value="Peptidase_S33"/>
</dbReference>
<protein>
    <submittedName>
        <fullName evidence="7">Alpha/beta fold hydrolase</fullName>
    </submittedName>
</protein>
<evidence type="ECO:0000256" key="1">
    <source>
        <dbReference type="ARBA" id="ARBA00010088"/>
    </source>
</evidence>
<evidence type="ECO:0000313" key="8">
    <source>
        <dbReference type="Proteomes" id="UP000261284"/>
    </source>
</evidence>
<dbReference type="AlphaFoldDB" id="A0A3E1NGL1"/>
<accession>A0A3E1NGL1</accession>
<evidence type="ECO:0000313" key="7">
    <source>
        <dbReference type="EMBL" id="RFM26964.1"/>
    </source>
</evidence>
<feature type="active site" evidence="4">
    <location>
        <position position="292"/>
    </location>
</feature>
<dbReference type="PANTHER" id="PTHR43798">
    <property type="entry name" value="MONOACYLGLYCEROL LIPASE"/>
    <property type="match status" value="1"/>
</dbReference>
<keyword evidence="5" id="KW-0732">Signal</keyword>
<reference evidence="7 8" key="1">
    <citation type="submission" date="2018-08" db="EMBL/GenBank/DDBJ databases">
        <title>Chitinophagaceae sp. K23C18032701, a novel bacterium isolated from forest soil.</title>
        <authorList>
            <person name="Wang C."/>
        </authorList>
    </citation>
    <scope>NUCLEOTIDE SEQUENCE [LARGE SCALE GENOMIC DNA]</scope>
    <source>
        <strain evidence="7 8">K23C18032701</strain>
    </source>
</reference>
<evidence type="ECO:0000256" key="5">
    <source>
        <dbReference type="SAM" id="SignalP"/>
    </source>
</evidence>
<feature type="domain" description="AB hydrolase-1" evidence="6">
    <location>
        <begin position="73"/>
        <end position="320"/>
    </location>
</feature>
<dbReference type="InterPro" id="IPR029058">
    <property type="entry name" value="AB_hydrolase_fold"/>
</dbReference>
<dbReference type="InterPro" id="IPR000073">
    <property type="entry name" value="AB_hydrolase_1"/>
</dbReference>
<gene>
    <name evidence="7" type="ORF">DXN05_17450</name>
</gene>
<feature type="active site" description="Nucleophile" evidence="4">
    <location>
        <position position="150"/>
    </location>
</feature>
<dbReference type="PIRSF" id="PIRSF005539">
    <property type="entry name" value="Pept_S33_TRI_F1"/>
    <property type="match status" value="1"/>
</dbReference>
<organism evidence="7 8">
    <name type="scientific">Deminuibacter soli</name>
    <dbReference type="NCBI Taxonomy" id="2291815"/>
    <lineage>
        <taxon>Bacteria</taxon>
        <taxon>Pseudomonadati</taxon>
        <taxon>Bacteroidota</taxon>
        <taxon>Chitinophagia</taxon>
        <taxon>Chitinophagales</taxon>
        <taxon>Chitinophagaceae</taxon>
        <taxon>Deminuibacter</taxon>
    </lineage>
</organism>
<keyword evidence="8" id="KW-1185">Reference proteome</keyword>
<evidence type="ECO:0000256" key="2">
    <source>
        <dbReference type="ARBA" id="ARBA00022801"/>
    </source>
</evidence>
<evidence type="ECO:0000256" key="4">
    <source>
        <dbReference type="PIRSR" id="PIRSR005539-1"/>
    </source>
</evidence>
<dbReference type="GO" id="GO:0008233">
    <property type="term" value="F:peptidase activity"/>
    <property type="evidence" value="ECO:0007669"/>
    <property type="project" value="InterPro"/>
</dbReference>
<keyword evidence="2 3" id="KW-0378">Hydrolase</keyword>
<dbReference type="PANTHER" id="PTHR43798:SF33">
    <property type="entry name" value="HYDROLASE, PUTATIVE (AFU_ORTHOLOGUE AFUA_2G14860)-RELATED"/>
    <property type="match status" value="1"/>
</dbReference>
<dbReference type="Pfam" id="PF00561">
    <property type="entry name" value="Abhydrolase_1"/>
    <property type="match status" value="1"/>
</dbReference>
<dbReference type="Proteomes" id="UP000261284">
    <property type="component" value="Unassembled WGS sequence"/>
</dbReference>
<dbReference type="Gene3D" id="3.40.50.1820">
    <property type="entry name" value="alpha/beta hydrolase"/>
    <property type="match status" value="1"/>
</dbReference>
<dbReference type="GO" id="GO:0006508">
    <property type="term" value="P:proteolysis"/>
    <property type="evidence" value="ECO:0007669"/>
    <property type="project" value="InterPro"/>
</dbReference>
<evidence type="ECO:0000259" key="6">
    <source>
        <dbReference type="Pfam" id="PF00561"/>
    </source>
</evidence>
<dbReference type="GO" id="GO:0016020">
    <property type="term" value="C:membrane"/>
    <property type="evidence" value="ECO:0007669"/>
    <property type="project" value="TreeGrafter"/>
</dbReference>
<proteinExistence type="inferred from homology"/>
<dbReference type="InterPro" id="IPR050266">
    <property type="entry name" value="AB_hydrolase_sf"/>
</dbReference>
<evidence type="ECO:0000256" key="3">
    <source>
        <dbReference type="PIRNR" id="PIRNR005539"/>
    </source>
</evidence>
<feature type="signal peptide" evidence="5">
    <location>
        <begin position="1"/>
        <end position="33"/>
    </location>
</feature>